<name>A0A918ZXL3_9ACTN</name>
<evidence type="ECO:0000313" key="2">
    <source>
        <dbReference type="EMBL" id="GHE75326.1"/>
    </source>
</evidence>
<feature type="compositionally biased region" description="Low complexity" evidence="1">
    <location>
        <begin position="37"/>
        <end position="57"/>
    </location>
</feature>
<dbReference type="Proteomes" id="UP000641386">
    <property type="component" value="Unassembled WGS sequence"/>
</dbReference>
<organism evidence="2 3">
    <name type="scientific">Streptomyces spiralis</name>
    <dbReference type="NCBI Taxonomy" id="66376"/>
    <lineage>
        <taxon>Bacteria</taxon>
        <taxon>Bacillati</taxon>
        <taxon>Actinomycetota</taxon>
        <taxon>Actinomycetes</taxon>
        <taxon>Kitasatosporales</taxon>
        <taxon>Streptomycetaceae</taxon>
        <taxon>Streptomyces</taxon>
    </lineage>
</organism>
<feature type="region of interest" description="Disordered" evidence="1">
    <location>
        <begin position="34"/>
        <end position="69"/>
    </location>
</feature>
<protein>
    <submittedName>
        <fullName evidence="2">L,D-transpeptidase</fullName>
    </submittedName>
</protein>
<evidence type="ECO:0000256" key="1">
    <source>
        <dbReference type="SAM" id="MobiDB-lite"/>
    </source>
</evidence>
<accession>A0A918ZXL3</accession>
<dbReference type="GO" id="GO:0016740">
    <property type="term" value="F:transferase activity"/>
    <property type="evidence" value="ECO:0007669"/>
    <property type="project" value="InterPro"/>
</dbReference>
<sequence length="189" mass="19059">MPARIPSWAWVSGLTAGAVAVVAVLAVQADQGPHPVATAAHPRASASAGAHHSAAPPKHTAPPAVPAASGTGRRVVYSLGQKRVWLVDASDKATRTFPVWPGTVSPDPGAYAISQRVAATTGSDGVRIEHITYFAGKSGVFIAFSNAVDGSSPPPAASGAKTGGIRTPKADGAALWAFASKGTRVVVVR</sequence>
<keyword evidence="3" id="KW-1185">Reference proteome</keyword>
<evidence type="ECO:0000313" key="3">
    <source>
        <dbReference type="Proteomes" id="UP000641386"/>
    </source>
</evidence>
<gene>
    <name evidence="2" type="ORF">GCM10014715_32810</name>
</gene>
<comment type="caution">
    <text evidence="2">The sequence shown here is derived from an EMBL/GenBank/DDBJ whole genome shotgun (WGS) entry which is preliminary data.</text>
</comment>
<dbReference type="AlphaFoldDB" id="A0A918ZXL3"/>
<dbReference type="InterPro" id="IPR005490">
    <property type="entry name" value="LD_TPept_cat_dom"/>
</dbReference>
<proteinExistence type="predicted"/>
<dbReference type="EMBL" id="BNBC01000013">
    <property type="protein sequence ID" value="GHE75326.1"/>
    <property type="molecule type" value="Genomic_DNA"/>
</dbReference>
<dbReference type="CDD" id="cd16913">
    <property type="entry name" value="YkuD_like"/>
    <property type="match status" value="1"/>
</dbReference>
<reference evidence="2" key="1">
    <citation type="journal article" date="2014" name="Int. J. Syst. Evol. Microbiol.">
        <title>Complete genome sequence of Corynebacterium casei LMG S-19264T (=DSM 44701T), isolated from a smear-ripened cheese.</title>
        <authorList>
            <consortium name="US DOE Joint Genome Institute (JGI-PGF)"/>
            <person name="Walter F."/>
            <person name="Albersmeier A."/>
            <person name="Kalinowski J."/>
            <person name="Ruckert C."/>
        </authorList>
    </citation>
    <scope>NUCLEOTIDE SEQUENCE</scope>
    <source>
        <strain evidence="2">JCM 3302</strain>
    </source>
</reference>
<dbReference type="RefSeq" id="WP_030165193.1">
    <property type="nucleotide sequence ID" value="NZ_BNBC01000013.1"/>
</dbReference>
<reference evidence="2" key="2">
    <citation type="submission" date="2020-09" db="EMBL/GenBank/DDBJ databases">
        <authorList>
            <person name="Sun Q."/>
            <person name="Ohkuma M."/>
        </authorList>
    </citation>
    <scope>NUCLEOTIDE SEQUENCE</scope>
    <source>
        <strain evidence="2">JCM 3302</strain>
    </source>
</reference>